<comment type="caution">
    <text evidence="2">The sequence shown here is derived from an EMBL/GenBank/DDBJ whole genome shotgun (WGS) entry which is preliminary data.</text>
</comment>
<keyword evidence="1" id="KW-0812">Transmembrane</keyword>
<evidence type="ECO:0000313" key="3">
    <source>
        <dbReference type="Proteomes" id="UP000707206"/>
    </source>
</evidence>
<protein>
    <submittedName>
        <fullName evidence="2">Uncharacterized protein</fullName>
    </submittedName>
</protein>
<dbReference type="AlphaFoldDB" id="A0A967AT34"/>
<keyword evidence="1" id="KW-0472">Membrane</keyword>
<feature type="transmembrane region" description="Helical" evidence="1">
    <location>
        <begin position="12"/>
        <end position="30"/>
    </location>
</feature>
<keyword evidence="3" id="KW-1185">Reference proteome</keyword>
<keyword evidence="1" id="KW-1133">Transmembrane helix</keyword>
<reference evidence="2" key="2">
    <citation type="submission" date="2020-03" db="EMBL/GenBank/DDBJ databases">
        <title>Flavobacteriaceae bacterium strain TP-CH-4, a member of the family Flavobacteriaceae isolated from a deep-sea seamount.</title>
        <authorList>
            <person name="Zhang D.-C."/>
        </authorList>
    </citation>
    <scope>NUCLEOTIDE SEQUENCE</scope>
    <source>
        <strain evidence="2">TP-CH-4</strain>
    </source>
</reference>
<gene>
    <name evidence="2" type="ORF">FK220_011045</name>
</gene>
<sequence length="284" mass="31599">MKISKSYLKLTRIMVVGLIFVIGIIGIIGTNGKPTVHGALKVATNVDGPWILTNDGAIYAFNNSVWNQKEPPGTAVDFEICGTFLTILTPPDAQGKHLVKSRKTNETSWTTYPSIGATDISQVACDGYEPVVITTTSQKDVFKYYNDTKSWKAIHDGATEISVENGYLFYLYPTTSTGNVWSRDVDSGPYTRWGDKLVAERIAGDANGYPWVAINATTNPLRKWDAKNKKWTFGFNSGPVYDMDIQSYVRMYILSDPKISGGGYTLYSHELYWGGWTTYSLPTY</sequence>
<dbReference type="RefSeq" id="WP_152574389.1">
    <property type="nucleotide sequence ID" value="NZ_VIKU02000003.1"/>
</dbReference>
<dbReference type="Proteomes" id="UP000707206">
    <property type="component" value="Unassembled WGS sequence"/>
</dbReference>
<organism evidence="2 3">
    <name type="scientific">Pelagihabitans pacificus</name>
    <dbReference type="NCBI Taxonomy" id="2696054"/>
    <lineage>
        <taxon>Bacteria</taxon>
        <taxon>Pseudomonadati</taxon>
        <taxon>Bacteroidota</taxon>
        <taxon>Flavobacteriia</taxon>
        <taxon>Flavobacteriales</taxon>
        <taxon>Flavobacteriaceae</taxon>
        <taxon>Pelagihabitans</taxon>
    </lineage>
</organism>
<evidence type="ECO:0000313" key="2">
    <source>
        <dbReference type="EMBL" id="NHF59879.1"/>
    </source>
</evidence>
<evidence type="ECO:0000256" key="1">
    <source>
        <dbReference type="SAM" id="Phobius"/>
    </source>
</evidence>
<accession>A0A967AT34</accession>
<proteinExistence type="predicted"/>
<reference evidence="2" key="1">
    <citation type="submission" date="2019-07" db="EMBL/GenBank/DDBJ databases">
        <authorList>
            <person name="De-Chao Zhang Q."/>
        </authorList>
    </citation>
    <scope>NUCLEOTIDE SEQUENCE</scope>
    <source>
        <strain evidence="2">TP-CH-4</strain>
    </source>
</reference>
<dbReference type="EMBL" id="VIKU02000003">
    <property type="protein sequence ID" value="NHF59879.1"/>
    <property type="molecule type" value="Genomic_DNA"/>
</dbReference>
<name>A0A967AT34_9FLAO</name>